<name>A0A1Z5IZ49_9LACO</name>
<dbReference type="Proteomes" id="UP000198414">
    <property type="component" value="Unassembled WGS sequence"/>
</dbReference>
<reference evidence="1 2" key="1">
    <citation type="submission" date="2015-11" db="EMBL/GenBank/DDBJ databases">
        <title>Draft genome sequences of new species of the genus Lactobacillus isolated from orchardgrass silage.</title>
        <authorList>
            <person name="Tohno M."/>
            <person name="Tanizawa Y."/>
            <person name="Arita M."/>
        </authorList>
    </citation>
    <scope>NUCLEOTIDE SEQUENCE [LARGE SCALE GENOMIC DNA]</scope>
    <source>
        <strain evidence="1 2">IWT25</strain>
    </source>
</reference>
<evidence type="ECO:0000313" key="2">
    <source>
        <dbReference type="Proteomes" id="UP000198414"/>
    </source>
</evidence>
<gene>
    <name evidence="1" type="ORF">IWT25_02422</name>
</gene>
<comment type="caution">
    <text evidence="1">The sequence shown here is derived from an EMBL/GenBank/DDBJ whole genome shotgun (WGS) entry which is preliminary data.</text>
</comment>
<proteinExistence type="predicted"/>
<dbReference type="EMBL" id="BCMI01000035">
    <property type="protein sequence ID" value="GAX07074.1"/>
    <property type="molecule type" value="Genomic_DNA"/>
</dbReference>
<sequence>MPQVANQSLLEQGILTLIQQVFKKGFDEGKQNDYQLLSRKELCSQVLHIDVNTFDQHFRFQPGFPSVKDGSLERYYVPAVHEWLMEHQSIN</sequence>
<evidence type="ECO:0000313" key="1">
    <source>
        <dbReference type="EMBL" id="GAX07074.1"/>
    </source>
</evidence>
<dbReference type="OrthoDB" id="2297934at2"/>
<organism evidence="1 2">
    <name type="scientific">Secundilactobacillus pentosiphilus</name>
    <dbReference type="NCBI Taxonomy" id="1714682"/>
    <lineage>
        <taxon>Bacteria</taxon>
        <taxon>Bacillati</taxon>
        <taxon>Bacillota</taxon>
        <taxon>Bacilli</taxon>
        <taxon>Lactobacillales</taxon>
        <taxon>Lactobacillaceae</taxon>
        <taxon>Secundilactobacillus</taxon>
    </lineage>
</organism>
<protein>
    <submittedName>
        <fullName evidence="1">Uncharacterized protein</fullName>
    </submittedName>
</protein>
<dbReference type="RefSeq" id="WP_089121972.1">
    <property type="nucleotide sequence ID" value="NZ_BCMI01000035.1"/>
</dbReference>
<accession>A0A1Z5IZ49</accession>
<dbReference type="AlphaFoldDB" id="A0A1Z5IZ49"/>